<feature type="region of interest" description="Disordered" evidence="1">
    <location>
        <begin position="207"/>
        <end position="227"/>
    </location>
</feature>
<comment type="caution">
    <text evidence="3">The sequence shown here is derived from an EMBL/GenBank/DDBJ whole genome shotgun (WGS) entry which is preliminary data.</text>
</comment>
<feature type="transmembrane region" description="Helical" evidence="2">
    <location>
        <begin position="85"/>
        <end position="109"/>
    </location>
</feature>
<proteinExistence type="predicted"/>
<feature type="compositionally biased region" description="Polar residues" evidence="1">
    <location>
        <begin position="211"/>
        <end position="227"/>
    </location>
</feature>
<keyword evidence="4" id="KW-1185">Reference proteome</keyword>
<organism evidence="3 4">
    <name type="scientific">Oceanirhabdus seepicola</name>
    <dbReference type="NCBI Taxonomy" id="2828781"/>
    <lineage>
        <taxon>Bacteria</taxon>
        <taxon>Bacillati</taxon>
        <taxon>Bacillota</taxon>
        <taxon>Clostridia</taxon>
        <taxon>Eubacteriales</taxon>
        <taxon>Clostridiaceae</taxon>
        <taxon>Oceanirhabdus</taxon>
    </lineage>
</organism>
<keyword evidence="2" id="KW-1133">Transmembrane helix</keyword>
<gene>
    <name evidence="3" type="ORF">KDK92_02620</name>
</gene>
<keyword evidence="2" id="KW-0812">Transmembrane</keyword>
<dbReference type="RefSeq" id="WP_250857490.1">
    <property type="nucleotide sequence ID" value="NZ_JAGSOJ010000001.1"/>
</dbReference>
<reference evidence="3" key="2">
    <citation type="submission" date="2021-04" db="EMBL/GenBank/DDBJ databases">
        <authorList>
            <person name="Dong X."/>
        </authorList>
    </citation>
    <scope>NUCLEOTIDE SEQUENCE</scope>
    <source>
        <strain evidence="3">ZWT</strain>
    </source>
</reference>
<keyword evidence="2" id="KW-0472">Membrane</keyword>
<name>A0A9J6NVV8_9CLOT</name>
<feature type="transmembrane region" description="Helical" evidence="2">
    <location>
        <begin position="37"/>
        <end position="65"/>
    </location>
</feature>
<sequence>MSFFPEDIIKSELRQDEELLWYGMPNPSEMAKKGLPVTIFGAIFTTVAFFMFSEAIMFFGFGGIQNFNLLFKYGFKFFRFSIGDLIFPLVSFLFVIIGILVMLTPLWIYKRAKRTFYGVSNKRCLIIQAKKYKNIHSYDIDKVQILNKLEKSDGSGSIIFAKELNESYDSDTHRRRTTYKDIGFYGIPNVRDVENIINYNISGDNSPIADTPNTQVSKDFQDDSVNY</sequence>
<evidence type="ECO:0000256" key="2">
    <source>
        <dbReference type="SAM" id="Phobius"/>
    </source>
</evidence>
<dbReference type="Proteomes" id="UP001056429">
    <property type="component" value="Unassembled WGS sequence"/>
</dbReference>
<evidence type="ECO:0000256" key="1">
    <source>
        <dbReference type="SAM" id="MobiDB-lite"/>
    </source>
</evidence>
<reference evidence="3" key="1">
    <citation type="journal article" date="2021" name="mSystems">
        <title>Bacteria and Archaea Synergistically Convert Glycine Betaine to Biogenic Methane in the Formosa Cold Seep of the South China Sea.</title>
        <authorList>
            <person name="Li L."/>
            <person name="Zhang W."/>
            <person name="Zhang S."/>
            <person name="Song L."/>
            <person name="Sun Q."/>
            <person name="Zhang H."/>
            <person name="Xiang H."/>
            <person name="Dong X."/>
        </authorList>
    </citation>
    <scope>NUCLEOTIDE SEQUENCE</scope>
    <source>
        <strain evidence="3">ZWT</strain>
    </source>
</reference>
<accession>A0A9J6NVV8</accession>
<protein>
    <submittedName>
        <fullName evidence="3">Uncharacterized protein</fullName>
    </submittedName>
</protein>
<dbReference type="EMBL" id="JAGSOJ010000001">
    <property type="protein sequence ID" value="MCM1988618.1"/>
    <property type="molecule type" value="Genomic_DNA"/>
</dbReference>
<evidence type="ECO:0000313" key="4">
    <source>
        <dbReference type="Proteomes" id="UP001056429"/>
    </source>
</evidence>
<dbReference type="AlphaFoldDB" id="A0A9J6NVV8"/>
<evidence type="ECO:0000313" key="3">
    <source>
        <dbReference type="EMBL" id="MCM1988618.1"/>
    </source>
</evidence>